<name>G7CJD1_MYCT3</name>
<dbReference type="AlphaFoldDB" id="G7CJD1"/>
<proteinExistence type="predicted"/>
<evidence type="ECO:0000313" key="1">
    <source>
        <dbReference type="EMBL" id="EHI12729.1"/>
    </source>
</evidence>
<organism evidence="1 2">
    <name type="scientific">Mycolicibacterium thermoresistibile (strain ATCC 19527 / DSM 44167 / CIP 105390 / JCM 6362 / NCTC 10409 / 316)</name>
    <name type="common">Mycobacterium thermoresistibile</name>
    <dbReference type="NCBI Taxonomy" id="1078020"/>
    <lineage>
        <taxon>Bacteria</taxon>
        <taxon>Bacillati</taxon>
        <taxon>Actinomycetota</taxon>
        <taxon>Actinomycetes</taxon>
        <taxon>Mycobacteriales</taxon>
        <taxon>Mycobacteriaceae</taxon>
        <taxon>Mycolicibacterium</taxon>
    </lineage>
</organism>
<dbReference type="GO" id="GO:0016798">
    <property type="term" value="F:hydrolase activity, acting on glycosyl bonds"/>
    <property type="evidence" value="ECO:0007669"/>
    <property type="project" value="UniProtKB-KW"/>
</dbReference>
<dbReference type="eggNOG" id="COG0366">
    <property type="taxonomic scope" value="Bacteria"/>
</dbReference>
<accession>G7CJD1</accession>
<dbReference type="PATRIC" id="fig|1078020.3.peg.3463"/>
<comment type="caution">
    <text evidence="1">The sequence shown here is derived from an EMBL/GenBank/DDBJ whole genome shotgun (WGS) entry which is preliminary data.</text>
</comment>
<dbReference type="EMBL" id="AGVE01000046">
    <property type="protein sequence ID" value="EHI12729.1"/>
    <property type="molecule type" value="Genomic_DNA"/>
</dbReference>
<gene>
    <name evidence="1" type="ORF">KEK_17558</name>
</gene>
<protein>
    <submittedName>
        <fullName evidence="1">Alpha-amylase</fullName>
    </submittedName>
</protein>
<reference evidence="1 2" key="1">
    <citation type="submission" date="2011-11" db="EMBL/GenBank/DDBJ databases">
        <authorList>
            <consortium name="Tuberculosis Structural Genomics Consortium"/>
            <person name="Ioerger T.R."/>
        </authorList>
    </citation>
    <scope>NUCLEOTIDE SEQUENCE [LARGE SCALE GENOMIC DNA]</scope>
    <source>
        <strain evidence="2">ATCC 19527 / DSM 44167 / CIP 105390 / JCM 6362 / NCTC 10409 / 316</strain>
    </source>
</reference>
<evidence type="ECO:0000313" key="2">
    <source>
        <dbReference type="Proteomes" id="UP000004915"/>
    </source>
</evidence>
<keyword evidence="2" id="KW-1185">Reference proteome</keyword>
<sequence>MVFRRDGGLICALNTGPDPLPLPAGTVLLASAPVTDGALPPNTAAWVSG</sequence>
<dbReference type="Proteomes" id="UP000004915">
    <property type="component" value="Unassembled WGS sequence"/>
</dbReference>